<dbReference type="AlphaFoldDB" id="A0A1Q9F7Q1"/>
<accession>A0A1Q9F7Q1</accession>
<gene>
    <name evidence="1" type="ORF">AK812_SmicGene78</name>
</gene>
<evidence type="ECO:0000313" key="2">
    <source>
        <dbReference type="Proteomes" id="UP000186817"/>
    </source>
</evidence>
<proteinExistence type="predicted"/>
<organism evidence="1 2">
    <name type="scientific">Symbiodinium microadriaticum</name>
    <name type="common">Dinoflagellate</name>
    <name type="synonym">Zooxanthella microadriatica</name>
    <dbReference type="NCBI Taxonomy" id="2951"/>
    <lineage>
        <taxon>Eukaryota</taxon>
        <taxon>Sar</taxon>
        <taxon>Alveolata</taxon>
        <taxon>Dinophyceae</taxon>
        <taxon>Suessiales</taxon>
        <taxon>Symbiodiniaceae</taxon>
        <taxon>Symbiodinium</taxon>
    </lineage>
</organism>
<reference evidence="1 2" key="1">
    <citation type="submission" date="2016-02" db="EMBL/GenBank/DDBJ databases">
        <title>Genome analysis of coral dinoflagellate symbionts highlights evolutionary adaptations to a symbiotic lifestyle.</title>
        <authorList>
            <person name="Aranda M."/>
            <person name="Li Y."/>
            <person name="Liew Y.J."/>
            <person name="Baumgarten S."/>
            <person name="Simakov O."/>
            <person name="Wilson M."/>
            <person name="Piel J."/>
            <person name="Ashoor H."/>
            <person name="Bougouffa S."/>
            <person name="Bajic V.B."/>
            <person name="Ryu T."/>
            <person name="Ravasi T."/>
            <person name="Bayer T."/>
            <person name="Micklem G."/>
            <person name="Kim H."/>
            <person name="Bhak J."/>
            <person name="Lajeunesse T.C."/>
            <person name="Voolstra C.R."/>
        </authorList>
    </citation>
    <scope>NUCLEOTIDE SEQUENCE [LARGE SCALE GENOMIC DNA]</scope>
    <source>
        <strain evidence="1 2">CCMP2467</strain>
    </source>
</reference>
<protein>
    <submittedName>
        <fullName evidence="1">Uncharacterized protein</fullName>
    </submittedName>
</protein>
<sequence>MDESADELRILVNATRPSGKHSRRLDVYLENTMCDITKVVWGCPQGEAMSWSVAFTLDSELYIGKPVAFTLDSELYIGKPDPHSISVIIPAGDAAEKVGLTGSFASRCWDCTKNSSRAELFDISNSADREVAVGL</sequence>
<comment type="caution">
    <text evidence="1">The sequence shown here is derived from an EMBL/GenBank/DDBJ whole genome shotgun (WGS) entry which is preliminary data.</text>
</comment>
<dbReference type="EMBL" id="LSRX01000001">
    <property type="protein sequence ID" value="OLQ15716.1"/>
    <property type="molecule type" value="Genomic_DNA"/>
</dbReference>
<name>A0A1Q9F7Q1_SYMMI</name>
<keyword evidence="2" id="KW-1185">Reference proteome</keyword>
<dbReference type="Proteomes" id="UP000186817">
    <property type="component" value="Unassembled WGS sequence"/>
</dbReference>
<evidence type="ECO:0000313" key="1">
    <source>
        <dbReference type="EMBL" id="OLQ15716.1"/>
    </source>
</evidence>
<dbReference type="OrthoDB" id="419432at2759"/>